<sequence length="151" mass="15613">MVFEGTGVAAAKLYKGALKPGMAATTIGWGKIDDVFGGSESLNLKMAGVYIGEDNVCKAYDSSYMSGKFTSNNGATTCIDDSKSTGNGPCDGDFGGPFVITVGEEDQVAGIYSYGGGPEGNAECAANGGFNFYENLYKQLSFILSETGISL</sequence>
<gene>
    <name evidence="1" type="ORF">FBU59_002009</name>
</gene>
<reference evidence="1" key="1">
    <citation type="submission" date="2022-07" db="EMBL/GenBank/DDBJ databases">
        <title>Phylogenomic reconstructions and comparative analyses of Kickxellomycotina fungi.</title>
        <authorList>
            <person name="Reynolds N.K."/>
            <person name="Stajich J.E."/>
            <person name="Barry K."/>
            <person name="Grigoriev I.V."/>
            <person name="Crous P."/>
            <person name="Smith M.E."/>
        </authorList>
    </citation>
    <scope>NUCLEOTIDE SEQUENCE</scope>
    <source>
        <strain evidence="1">NRRL 5244</strain>
    </source>
</reference>
<dbReference type="Proteomes" id="UP001150603">
    <property type="component" value="Unassembled WGS sequence"/>
</dbReference>
<evidence type="ECO:0000313" key="2">
    <source>
        <dbReference type="Proteomes" id="UP001150603"/>
    </source>
</evidence>
<evidence type="ECO:0000313" key="1">
    <source>
        <dbReference type="EMBL" id="KAJ1946519.1"/>
    </source>
</evidence>
<keyword evidence="2" id="KW-1185">Reference proteome</keyword>
<proteinExistence type="predicted"/>
<dbReference type="EMBL" id="JANBPW010001035">
    <property type="protein sequence ID" value="KAJ1946519.1"/>
    <property type="molecule type" value="Genomic_DNA"/>
</dbReference>
<protein>
    <submittedName>
        <fullName evidence="1">Uncharacterized protein</fullName>
    </submittedName>
</protein>
<comment type="caution">
    <text evidence="1">The sequence shown here is derived from an EMBL/GenBank/DDBJ whole genome shotgun (WGS) entry which is preliminary data.</text>
</comment>
<organism evidence="1 2">
    <name type="scientific">Linderina macrospora</name>
    <dbReference type="NCBI Taxonomy" id="4868"/>
    <lineage>
        <taxon>Eukaryota</taxon>
        <taxon>Fungi</taxon>
        <taxon>Fungi incertae sedis</taxon>
        <taxon>Zoopagomycota</taxon>
        <taxon>Kickxellomycotina</taxon>
        <taxon>Kickxellomycetes</taxon>
        <taxon>Kickxellales</taxon>
        <taxon>Kickxellaceae</taxon>
        <taxon>Linderina</taxon>
    </lineage>
</organism>
<accession>A0ACC1JCF6</accession>
<name>A0ACC1JCF6_9FUNG</name>